<dbReference type="Pfam" id="PF00356">
    <property type="entry name" value="LacI"/>
    <property type="match status" value="1"/>
</dbReference>
<accession>A0ABP6ZL97</accession>
<dbReference type="PANTHER" id="PTHR30146">
    <property type="entry name" value="LACI-RELATED TRANSCRIPTIONAL REPRESSOR"/>
    <property type="match status" value="1"/>
</dbReference>
<evidence type="ECO:0000259" key="5">
    <source>
        <dbReference type="PROSITE" id="PS50943"/>
    </source>
</evidence>
<name>A0ABP6ZL97_9ACTN</name>
<comment type="caution">
    <text evidence="6">The sequence shown here is derived from an EMBL/GenBank/DDBJ whole genome shotgun (WGS) entry which is preliminary data.</text>
</comment>
<dbReference type="InterPro" id="IPR000843">
    <property type="entry name" value="HTH_LacI"/>
</dbReference>
<evidence type="ECO:0000256" key="1">
    <source>
        <dbReference type="ARBA" id="ARBA00023015"/>
    </source>
</evidence>
<sequence>MATMADVARRAGVSVSTVSYALSGTRPISLTTRRRIEQAMLDLEYTPNAFARGLKSKRSHIISLLLPARPGSPQPSSLEYILGAADHAQRCGYHLMLWTADVEAVDDLTQFAGQGLVDGALLMEVRPEDPRIQVLVDAGVPFTMIGRNADPAGLDFVDADAEQTAEAAVEHLLGLGHRRLGFVGGPSVRNPVQNAILQAVKRADAGMNVDLVQVEAECSTEGGRNAFAWLLHSSPKITAIIVANEQAVSGLIRASADFGRRIPDDLSMMCLDMPAHVAELITPPMTTAGPSAAEIGRAAVDMLLRRLDGDVAPARQLLFRGELNLRGSCAPVRDADHQTASDR</sequence>
<feature type="domain" description="HTH lacI-type" evidence="4">
    <location>
        <begin position="2"/>
        <end position="56"/>
    </location>
</feature>
<keyword evidence="3" id="KW-0804">Transcription</keyword>
<protein>
    <submittedName>
        <fullName evidence="6">LacI family DNA-binding transcriptional regulator</fullName>
    </submittedName>
</protein>
<evidence type="ECO:0000313" key="7">
    <source>
        <dbReference type="Proteomes" id="UP001501074"/>
    </source>
</evidence>
<dbReference type="SUPFAM" id="SSF47413">
    <property type="entry name" value="lambda repressor-like DNA-binding domains"/>
    <property type="match status" value="1"/>
</dbReference>
<dbReference type="InterPro" id="IPR001387">
    <property type="entry name" value="Cro/C1-type_HTH"/>
</dbReference>
<organism evidence="6 7">
    <name type="scientific">Kineosporia mesophila</name>
    <dbReference type="NCBI Taxonomy" id="566012"/>
    <lineage>
        <taxon>Bacteria</taxon>
        <taxon>Bacillati</taxon>
        <taxon>Actinomycetota</taxon>
        <taxon>Actinomycetes</taxon>
        <taxon>Kineosporiales</taxon>
        <taxon>Kineosporiaceae</taxon>
        <taxon>Kineosporia</taxon>
    </lineage>
</organism>
<dbReference type="InterPro" id="IPR028082">
    <property type="entry name" value="Peripla_BP_I"/>
</dbReference>
<proteinExistence type="predicted"/>
<keyword evidence="2 6" id="KW-0238">DNA-binding</keyword>
<evidence type="ECO:0000259" key="4">
    <source>
        <dbReference type="PROSITE" id="PS50932"/>
    </source>
</evidence>
<feature type="domain" description="HTH cro/C1-type" evidence="5">
    <location>
        <begin position="3"/>
        <end position="46"/>
    </location>
</feature>
<keyword evidence="7" id="KW-1185">Reference proteome</keyword>
<dbReference type="Gene3D" id="3.40.50.2300">
    <property type="match status" value="2"/>
</dbReference>
<dbReference type="InterPro" id="IPR046335">
    <property type="entry name" value="LacI/GalR-like_sensor"/>
</dbReference>
<dbReference type="Proteomes" id="UP001501074">
    <property type="component" value="Unassembled WGS sequence"/>
</dbReference>
<evidence type="ECO:0000313" key="6">
    <source>
        <dbReference type="EMBL" id="GAA3609658.1"/>
    </source>
</evidence>
<dbReference type="SMART" id="SM00354">
    <property type="entry name" value="HTH_LACI"/>
    <property type="match status" value="1"/>
</dbReference>
<evidence type="ECO:0000256" key="2">
    <source>
        <dbReference type="ARBA" id="ARBA00023125"/>
    </source>
</evidence>
<keyword evidence="1" id="KW-0805">Transcription regulation</keyword>
<dbReference type="GO" id="GO:0003677">
    <property type="term" value="F:DNA binding"/>
    <property type="evidence" value="ECO:0007669"/>
    <property type="project" value="UniProtKB-KW"/>
</dbReference>
<dbReference type="SUPFAM" id="SSF53822">
    <property type="entry name" value="Periplasmic binding protein-like I"/>
    <property type="match status" value="1"/>
</dbReference>
<dbReference type="PROSITE" id="PS00356">
    <property type="entry name" value="HTH_LACI_1"/>
    <property type="match status" value="1"/>
</dbReference>
<dbReference type="PANTHER" id="PTHR30146:SF153">
    <property type="entry name" value="LACTOSE OPERON REPRESSOR"/>
    <property type="match status" value="1"/>
</dbReference>
<dbReference type="CDD" id="cd06267">
    <property type="entry name" value="PBP1_LacI_sugar_binding-like"/>
    <property type="match status" value="1"/>
</dbReference>
<dbReference type="PROSITE" id="PS50932">
    <property type="entry name" value="HTH_LACI_2"/>
    <property type="match status" value="1"/>
</dbReference>
<gene>
    <name evidence="6" type="ORF">GCM10022223_27160</name>
</gene>
<dbReference type="Pfam" id="PF13377">
    <property type="entry name" value="Peripla_BP_3"/>
    <property type="match status" value="1"/>
</dbReference>
<dbReference type="InterPro" id="IPR010982">
    <property type="entry name" value="Lambda_DNA-bd_dom_sf"/>
</dbReference>
<dbReference type="Gene3D" id="1.10.260.40">
    <property type="entry name" value="lambda repressor-like DNA-binding domains"/>
    <property type="match status" value="1"/>
</dbReference>
<dbReference type="EMBL" id="BAAAZO010000003">
    <property type="protein sequence ID" value="GAA3609658.1"/>
    <property type="molecule type" value="Genomic_DNA"/>
</dbReference>
<evidence type="ECO:0000256" key="3">
    <source>
        <dbReference type="ARBA" id="ARBA00023163"/>
    </source>
</evidence>
<dbReference type="PROSITE" id="PS50943">
    <property type="entry name" value="HTH_CROC1"/>
    <property type="match status" value="1"/>
</dbReference>
<dbReference type="CDD" id="cd01392">
    <property type="entry name" value="HTH_LacI"/>
    <property type="match status" value="1"/>
</dbReference>
<reference evidence="7" key="1">
    <citation type="journal article" date="2019" name="Int. J. Syst. Evol. Microbiol.">
        <title>The Global Catalogue of Microorganisms (GCM) 10K type strain sequencing project: providing services to taxonomists for standard genome sequencing and annotation.</title>
        <authorList>
            <consortium name="The Broad Institute Genomics Platform"/>
            <consortium name="The Broad Institute Genome Sequencing Center for Infectious Disease"/>
            <person name="Wu L."/>
            <person name="Ma J."/>
        </authorList>
    </citation>
    <scope>NUCLEOTIDE SEQUENCE [LARGE SCALE GENOMIC DNA]</scope>
    <source>
        <strain evidence="7">JCM 16902</strain>
    </source>
</reference>